<evidence type="ECO:0000256" key="1">
    <source>
        <dbReference type="ARBA" id="ARBA00000707"/>
    </source>
</evidence>
<evidence type="ECO:0000256" key="10">
    <source>
        <dbReference type="ARBA" id="ARBA00023163"/>
    </source>
</evidence>
<keyword evidence="8" id="KW-0788">Thiol protease</keyword>
<gene>
    <name evidence="13" type="ORF">ACJRO7_013612</name>
</gene>
<dbReference type="AlphaFoldDB" id="A0ABD3KXB9"/>
<dbReference type="InterPro" id="IPR001394">
    <property type="entry name" value="Peptidase_C19_UCH"/>
</dbReference>
<keyword evidence="11" id="KW-0539">Nucleus</keyword>
<reference evidence="13 14" key="1">
    <citation type="submission" date="2024-11" db="EMBL/GenBank/DDBJ databases">
        <title>Chromosome-level genome assembly of Eucalyptus globulus Labill. provides insights into its genome evolution.</title>
        <authorList>
            <person name="Li X."/>
        </authorList>
    </citation>
    <scope>NUCLEOTIDE SEQUENCE [LARGE SCALE GENOMIC DNA]</scope>
    <source>
        <strain evidence="13">CL2024</strain>
        <tissue evidence="13">Fresh tender leaves</tissue>
    </source>
</reference>
<evidence type="ECO:0000313" key="13">
    <source>
        <dbReference type="EMBL" id="KAL3744370.1"/>
    </source>
</evidence>
<protein>
    <recommendedName>
        <fullName evidence="4">ubiquitinyl hydrolase 1</fullName>
        <ecNumber evidence="4">3.4.19.12</ecNumber>
    </recommendedName>
</protein>
<evidence type="ECO:0000313" key="14">
    <source>
        <dbReference type="Proteomes" id="UP001634007"/>
    </source>
</evidence>
<keyword evidence="9" id="KW-0805">Transcription regulation</keyword>
<evidence type="ECO:0000256" key="9">
    <source>
        <dbReference type="ARBA" id="ARBA00023015"/>
    </source>
</evidence>
<dbReference type="GO" id="GO:0006508">
    <property type="term" value="P:proteolysis"/>
    <property type="evidence" value="ECO:0007669"/>
    <property type="project" value="UniProtKB-KW"/>
</dbReference>
<evidence type="ECO:0000256" key="6">
    <source>
        <dbReference type="ARBA" id="ARBA00022786"/>
    </source>
</evidence>
<dbReference type="GO" id="GO:0004843">
    <property type="term" value="F:cysteine-type deubiquitinase activity"/>
    <property type="evidence" value="ECO:0007669"/>
    <property type="project" value="UniProtKB-EC"/>
</dbReference>
<comment type="caution">
    <text evidence="13">The sequence shown here is derived from an EMBL/GenBank/DDBJ whole genome shotgun (WGS) entry which is preliminary data.</text>
</comment>
<evidence type="ECO:0000256" key="11">
    <source>
        <dbReference type="ARBA" id="ARBA00023242"/>
    </source>
</evidence>
<dbReference type="EMBL" id="JBJKBG010000003">
    <property type="protein sequence ID" value="KAL3744370.1"/>
    <property type="molecule type" value="Genomic_DNA"/>
</dbReference>
<comment type="subcellular location">
    <subcellularLocation>
        <location evidence="2">Nucleus</location>
    </subcellularLocation>
</comment>
<evidence type="ECO:0000256" key="7">
    <source>
        <dbReference type="ARBA" id="ARBA00022801"/>
    </source>
</evidence>
<proteinExistence type="inferred from homology"/>
<evidence type="ECO:0000259" key="12">
    <source>
        <dbReference type="PROSITE" id="PS50235"/>
    </source>
</evidence>
<dbReference type="PANTHER" id="PTHR21646">
    <property type="entry name" value="UBIQUITIN CARBOXYL-TERMINAL HYDROLASE"/>
    <property type="match status" value="1"/>
</dbReference>
<evidence type="ECO:0000256" key="3">
    <source>
        <dbReference type="ARBA" id="ARBA00009085"/>
    </source>
</evidence>
<dbReference type="GO" id="GO:0005634">
    <property type="term" value="C:nucleus"/>
    <property type="evidence" value="ECO:0007669"/>
    <property type="project" value="UniProtKB-SubCell"/>
</dbReference>
<feature type="domain" description="USP" evidence="12">
    <location>
        <begin position="21"/>
        <end position="373"/>
    </location>
</feature>
<organism evidence="13 14">
    <name type="scientific">Eucalyptus globulus</name>
    <name type="common">Tasmanian blue gum</name>
    <dbReference type="NCBI Taxonomy" id="34317"/>
    <lineage>
        <taxon>Eukaryota</taxon>
        <taxon>Viridiplantae</taxon>
        <taxon>Streptophyta</taxon>
        <taxon>Embryophyta</taxon>
        <taxon>Tracheophyta</taxon>
        <taxon>Spermatophyta</taxon>
        <taxon>Magnoliopsida</taxon>
        <taxon>eudicotyledons</taxon>
        <taxon>Gunneridae</taxon>
        <taxon>Pentapetalae</taxon>
        <taxon>rosids</taxon>
        <taxon>malvids</taxon>
        <taxon>Myrtales</taxon>
        <taxon>Myrtaceae</taxon>
        <taxon>Myrtoideae</taxon>
        <taxon>Eucalypteae</taxon>
        <taxon>Eucalyptus</taxon>
    </lineage>
</organism>
<evidence type="ECO:0000256" key="4">
    <source>
        <dbReference type="ARBA" id="ARBA00012759"/>
    </source>
</evidence>
<dbReference type="InterPro" id="IPR038765">
    <property type="entry name" value="Papain-like_cys_pep_sf"/>
</dbReference>
<keyword evidence="7" id="KW-0378">Hydrolase</keyword>
<dbReference type="Pfam" id="PF00443">
    <property type="entry name" value="UCH"/>
    <property type="match status" value="1"/>
</dbReference>
<evidence type="ECO:0000256" key="5">
    <source>
        <dbReference type="ARBA" id="ARBA00022670"/>
    </source>
</evidence>
<evidence type="ECO:0000256" key="8">
    <source>
        <dbReference type="ARBA" id="ARBA00022807"/>
    </source>
</evidence>
<keyword evidence="6" id="KW-0833">Ubl conjugation pathway</keyword>
<dbReference type="PROSITE" id="PS00973">
    <property type="entry name" value="USP_2"/>
    <property type="match status" value="1"/>
</dbReference>
<accession>A0ABD3KXB9</accession>
<comment type="similarity">
    <text evidence="3">Belongs to the peptidase C19 family.</text>
</comment>
<keyword evidence="14" id="KW-1185">Reference proteome</keyword>
<evidence type="ECO:0000256" key="2">
    <source>
        <dbReference type="ARBA" id="ARBA00004123"/>
    </source>
</evidence>
<keyword evidence="5" id="KW-0645">Protease</keyword>
<sequence length="373" mass="41997">MGSCSSPLESVSTSDLPRGLRGLNNLGNTCFMNLVLQALLHTPPLRNYFSSDRHNRYLCQKKNGVSGNVSKRNVDGALDGGHGSKNGSFCLACDMDAMFSAVFSGERMPYSPAKFLYSWWQHAANLASYEQQDAHEFFISMLDGIHEKVDKDRCWPQSQVKFYRHRIKPVSSRSGDCCIAHRVFSGILRSNVMRMACGFKSTTYDPCLDISLDLEQSQCGSVKATSAKSHHSCNGEAECINSSQNSGIPTLMGCFGPIHKTREARFGPEESLRQMSIRKLPLVSCFHIKRFEHSSIRKMSRKIDRYLHFPFSLDMAPYLYSSILRRRFGNRIFPFDGDEPDASNEFSSEFELLAVVTHAGKLDAGHYVTYHHN</sequence>
<dbReference type="InterPro" id="IPR028889">
    <property type="entry name" value="USP"/>
</dbReference>
<dbReference type="EC" id="3.4.19.12" evidence="4"/>
<dbReference type="Proteomes" id="UP001634007">
    <property type="component" value="Unassembled WGS sequence"/>
</dbReference>
<name>A0ABD3KXB9_EUCGL</name>
<dbReference type="InterPro" id="IPR018200">
    <property type="entry name" value="USP_CS"/>
</dbReference>
<comment type="catalytic activity">
    <reaction evidence="1">
        <text>Thiol-dependent hydrolysis of ester, thioester, amide, peptide and isopeptide bonds formed by the C-terminal Gly of ubiquitin (a 76-residue protein attached to proteins as an intracellular targeting signal).</text>
        <dbReference type="EC" id="3.4.19.12"/>
    </reaction>
</comment>
<keyword evidence="10" id="KW-0804">Transcription</keyword>
<dbReference type="SUPFAM" id="SSF54001">
    <property type="entry name" value="Cysteine proteinases"/>
    <property type="match status" value="1"/>
</dbReference>
<dbReference type="PANTHER" id="PTHR21646:SF33">
    <property type="entry name" value="UBIQUITIN CARBOXYL-TERMINAL HYDROLASE 22"/>
    <property type="match status" value="1"/>
</dbReference>
<dbReference type="Gene3D" id="3.90.70.10">
    <property type="entry name" value="Cysteine proteinases"/>
    <property type="match status" value="1"/>
</dbReference>
<dbReference type="PROSITE" id="PS50235">
    <property type="entry name" value="USP_3"/>
    <property type="match status" value="1"/>
</dbReference>
<dbReference type="InterPro" id="IPR050185">
    <property type="entry name" value="Ub_carboxyl-term_hydrolase"/>
</dbReference>